<dbReference type="Proteomes" id="UP000190044">
    <property type="component" value="Unassembled WGS sequence"/>
</dbReference>
<accession>A0A1T4ZTF3</accession>
<sequence length="165" mass="17549">MPKGSAAIDAFLDRKAAVAAVTAYADALDARDWAGYRALFTDRIAIDYGAIGSLVATVTAEEWTNRCRALEGFDATAHRLHNMVAVIEGDAALVTSIVDAAHFVSIGGKELMGDLIGRYTHRLVREHGWKIAGVTLGVAGYPAGKDAFDASFAMARTIFSERSAS</sequence>
<evidence type="ECO:0000313" key="3">
    <source>
        <dbReference type="Proteomes" id="UP000190044"/>
    </source>
</evidence>
<evidence type="ECO:0000259" key="1">
    <source>
        <dbReference type="Pfam" id="PF13577"/>
    </source>
</evidence>
<evidence type="ECO:0000313" key="2">
    <source>
        <dbReference type="EMBL" id="SKB25789.1"/>
    </source>
</evidence>
<dbReference type="Pfam" id="PF13577">
    <property type="entry name" value="SnoaL_4"/>
    <property type="match status" value="1"/>
</dbReference>
<proteinExistence type="predicted"/>
<keyword evidence="3" id="KW-1185">Reference proteome</keyword>
<dbReference type="InterPro" id="IPR037401">
    <property type="entry name" value="SnoaL-like"/>
</dbReference>
<gene>
    <name evidence="2" type="ORF">SAMN06295937_1001133</name>
</gene>
<organism evidence="2 3">
    <name type="scientific">Sphingopyxis flava</name>
    <dbReference type="NCBI Taxonomy" id="1507287"/>
    <lineage>
        <taxon>Bacteria</taxon>
        <taxon>Pseudomonadati</taxon>
        <taxon>Pseudomonadota</taxon>
        <taxon>Alphaproteobacteria</taxon>
        <taxon>Sphingomonadales</taxon>
        <taxon>Sphingomonadaceae</taxon>
        <taxon>Sphingopyxis</taxon>
    </lineage>
</organism>
<dbReference type="AlphaFoldDB" id="A0A1T4ZTF3"/>
<name>A0A1T4ZTF3_9SPHN</name>
<dbReference type="EMBL" id="FUYP01000001">
    <property type="protein sequence ID" value="SKB25789.1"/>
    <property type="molecule type" value="Genomic_DNA"/>
</dbReference>
<dbReference type="SUPFAM" id="SSF54427">
    <property type="entry name" value="NTF2-like"/>
    <property type="match status" value="1"/>
</dbReference>
<dbReference type="Gene3D" id="3.10.450.50">
    <property type="match status" value="1"/>
</dbReference>
<reference evidence="3" key="1">
    <citation type="submission" date="2017-02" db="EMBL/GenBank/DDBJ databases">
        <authorList>
            <person name="Varghese N."/>
            <person name="Submissions S."/>
        </authorList>
    </citation>
    <scope>NUCLEOTIDE SEQUENCE [LARGE SCALE GENOMIC DNA]</scope>
    <source>
        <strain evidence="3">R11H</strain>
    </source>
</reference>
<protein>
    <submittedName>
        <fullName evidence="2">SnoaL-like domain-containing protein</fullName>
    </submittedName>
</protein>
<dbReference type="InterPro" id="IPR032710">
    <property type="entry name" value="NTF2-like_dom_sf"/>
</dbReference>
<dbReference type="OrthoDB" id="2860904at2"/>
<dbReference type="RefSeq" id="WP_079636724.1">
    <property type="nucleotide sequence ID" value="NZ_FUYP01000001.1"/>
</dbReference>
<feature type="domain" description="SnoaL-like" evidence="1">
    <location>
        <begin position="12"/>
        <end position="132"/>
    </location>
</feature>